<dbReference type="InterPro" id="IPR029063">
    <property type="entry name" value="SAM-dependent_MTases_sf"/>
</dbReference>
<keyword evidence="4" id="KW-0411">Iron-sulfur</keyword>
<dbReference type="Proteomes" id="UP000184278">
    <property type="component" value="Unassembled WGS sequence"/>
</dbReference>
<dbReference type="InterPro" id="IPR007197">
    <property type="entry name" value="rSAM"/>
</dbReference>
<dbReference type="RefSeq" id="WP_073387137.1">
    <property type="nucleotide sequence ID" value="NZ_FQXK01000014.1"/>
</dbReference>
<keyword evidence="8" id="KW-1185">Reference proteome</keyword>
<dbReference type="InterPro" id="IPR058240">
    <property type="entry name" value="rSAM_sf"/>
</dbReference>
<evidence type="ECO:0000256" key="4">
    <source>
        <dbReference type="ARBA" id="ARBA00023014"/>
    </source>
</evidence>
<accession>A0A1M5YY73</accession>
<dbReference type="AlphaFoldDB" id="A0A1M5YY73"/>
<name>A0A1M5YY73_BUTFI</name>
<dbReference type="GO" id="GO:0051536">
    <property type="term" value="F:iron-sulfur cluster binding"/>
    <property type="evidence" value="ECO:0007669"/>
    <property type="project" value="UniProtKB-KW"/>
</dbReference>
<evidence type="ECO:0000256" key="1">
    <source>
        <dbReference type="ARBA" id="ARBA00022691"/>
    </source>
</evidence>
<dbReference type="Gene3D" id="3.40.50.720">
    <property type="entry name" value="NAD(P)-binding Rossmann-like Domain"/>
    <property type="match status" value="1"/>
</dbReference>
<proteinExistence type="predicted"/>
<evidence type="ECO:0000313" key="8">
    <source>
        <dbReference type="Proteomes" id="UP000184278"/>
    </source>
</evidence>
<dbReference type="SFLD" id="SFLDS00029">
    <property type="entry name" value="Radical_SAM"/>
    <property type="match status" value="1"/>
</dbReference>
<evidence type="ECO:0000259" key="6">
    <source>
        <dbReference type="Pfam" id="PF13186"/>
    </source>
</evidence>
<dbReference type="Pfam" id="PF04055">
    <property type="entry name" value="Radical_SAM"/>
    <property type="match status" value="1"/>
</dbReference>
<dbReference type="STRING" id="1121131.SAMN02745229_01795"/>
<dbReference type="CDD" id="cd21109">
    <property type="entry name" value="SPASM"/>
    <property type="match status" value="1"/>
</dbReference>
<dbReference type="InterPro" id="IPR013785">
    <property type="entry name" value="Aldolase_TIM"/>
</dbReference>
<dbReference type="SUPFAM" id="SSF102114">
    <property type="entry name" value="Radical SAM enzymes"/>
    <property type="match status" value="1"/>
</dbReference>
<dbReference type="GeneID" id="89508480"/>
<dbReference type="PANTHER" id="PTHR11228">
    <property type="entry name" value="RADICAL SAM DOMAIN PROTEIN"/>
    <property type="match status" value="1"/>
</dbReference>
<dbReference type="Pfam" id="PF13186">
    <property type="entry name" value="SPASM"/>
    <property type="match status" value="1"/>
</dbReference>
<reference evidence="8" key="1">
    <citation type="submission" date="2016-11" db="EMBL/GenBank/DDBJ databases">
        <authorList>
            <person name="Varghese N."/>
            <person name="Submissions S."/>
        </authorList>
    </citation>
    <scope>NUCLEOTIDE SEQUENCE [LARGE SCALE GENOMIC DNA]</scope>
    <source>
        <strain evidence="8">DSM 3071</strain>
    </source>
</reference>
<keyword evidence="2" id="KW-0479">Metal-binding</keyword>
<keyword evidence="3" id="KW-0408">Iron</keyword>
<evidence type="ECO:0000313" key="7">
    <source>
        <dbReference type="EMBL" id="SHI16890.1"/>
    </source>
</evidence>
<feature type="domain" description="Radical SAM core" evidence="5">
    <location>
        <begin position="151"/>
        <end position="246"/>
    </location>
</feature>
<dbReference type="GO" id="GO:0003824">
    <property type="term" value="F:catalytic activity"/>
    <property type="evidence" value="ECO:0007669"/>
    <property type="project" value="InterPro"/>
</dbReference>
<dbReference type="EMBL" id="FQXK01000014">
    <property type="protein sequence ID" value="SHI16890.1"/>
    <property type="molecule type" value="Genomic_DNA"/>
</dbReference>
<dbReference type="GO" id="GO:0046872">
    <property type="term" value="F:metal ion binding"/>
    <property type="evidence" value="ECO:0007669"/>
    <property type="project" value="UniProtKB-KW"/>
</dbReference>
<feature type="domain" description="4Fe4S-binding SPASM" evidence="6">
    <location>
        <begin position="319"/>
        <end position="384"/>
    </location>
</feature>
<keyword evidence="1" id="KW-0949">S-adenosyl-L-methionine</keyword>
<sequence>MPATDKKVIIFGAGMHGQQALKMMGDEKVAYFLDNNAAKHGTFCNGKEIVGFDKIEADKDKYHFVIASQYISSMKQDLAAHGISDYEVFRNYLFSYYETPELVFNPYESVHEASSEKEWNESEKLRYSRKEVFEEVEELYGKDQLFNHIEIETINRCNGTCAFCPVNRNVDPREETKMSEELFYSIVDQLSAMDYSGKFTTFSNNEPLLDERIIEFNRYARAKLPKARMHLFSNGTLMTIDKFIALTDILDELVIDNYQQDLKLIKPCQEIKEYVDLNPELELNKKVTIVLRKPNEILTSRGGDAPNRETIGDYSDDRCVLPYKQMIVRPDGKVSLCCNDATGKFTLGDLTTESIKDVWFGTRFKKVREALYKGRKYCGNCKMCDTFTGG</sequence>
<dbReference type="InterPro" id="IPR023885">
    <property type="entry name" value="4Fe4S-binding_SPASM_dom"/>
</dbReference>
<dbReference type="CDD" id="cd01335">
    <property type="entry name" value="Radical_SAM"/>
    <property type="match status" value="1"/>
</dbReference>
<evidence type="ECO:0000256" key="2">
    <source>
        <dbReference type="ARBA" id="ARBA00022723"/>
    </source>
</evidence>
<evidence type="ECO:0000256" key="3">
    <source>
        <dbReference type="ARBA" id="ARBA00023004"/>
    </source>
</evidence>
<gene>
    <name evidence="7" type="ORF">SAMN02745229_01795</name>
</gene>
<dbReference type="InterPro" id="IPR050377">
    <property type="entry name" value="Radical_SAM_PqqE_MftC-like"/>
</dbReference>
<dbReference type="OrthoDB" id="9805809at2"/>
<organism evidence="7 8">
    <name type="scientific">Butyrivibrio fibrisolvens DSM 3071</name>
    <dbReference type="NCBI Taxonomy" id="1121131"/>
    <lineage>
        <taxon>Bacteria</taxon>
        <taxon>Bacillati</taxon>
        <taxon>Bacillota</taxon>
        <taxon>Clostridia</taxon>
        <taxon>Lachnospirales</taxon>
        <taxon>Lachnospiraceae</taxon>
        <taxon>Butyrivibrio</taxon>
    </lineage>
</organism>
<dbReference type="SUPFAM" id="SSF53335">
    <property type="entry name" value="S-adenosyl-L-methionine-dependent methyltransferases"/>
    <property type="match status" value="1"/>
</dbReference>
<dbReference type="PANTHER" id="PTHR11228:SF7">
    <property type="entry name" value="PQQA PEPTIDE CYCLASE"/>
    <property type="match status" value="1"/>
</dbReference>
<dbReference type="Gene3D" id="3.20.20.70">
    <property type="entry name" value="Aldolase class I"/>
    <property type="match status" value="1"/>
</dbReference>
<evidence type="ECO:0000259" key="5">
    <source>
        <dbReference type="Pfam" id="PF04055"/>
    </source>
</evidence>
<protein>
    <submittedName>
        <fullName evidence="7">Radical SAM additional 4Fe4S-binding SPASM domain-containing protein</fullName>
    </submittedName>
</protein>